<dbReference type="AlphaFoldDB" id="A0A6M1T9C9"/>
<organism evidence="2 3">
    <name type="scientific">Fodinibius halophilus</name>
    <dbReference type="NCBI Taxonomy" id="1736908"/>
    <lineage>
        <taxon>Bacteria</taxon>
        <taxon>Pseudomonadati</taxon>
        <taxon>Balneolota</taxon>
        <taxon>Balneolia</taxon>
        <taxon>Balneolales</taxon>
        <taxon>Balneolaceae</taxon>
        <taxon>Fodinibius</taxon>
    </lineage>
</organism>
<gene>
    <name evidence="2" type="ORF">G3569_04705</name>
</gene>
<keyword evidence="3" id="KW-1185">Reference proteome</keyword>
<evidence type="ECO:0000313" key="3">
    <source>
        <dbReference type="Proteomes" id="UP000479132"/>
    </source>
</evidence>
<dbReference type="Pfam" id="PF00903">
    <property type="entry name" value="Glyoxalase"/>
    <property type="match status" value="1"/>
</dbReference>
<dbReference type="InterPro" id="IPR004360">
    <property type="entry name" value="Glyas_Fos-R_dOase_dom"/>
</dbReference>
<dbReference type="SUPFAM" id="SSF54593">
    <property type="entry name" value="Glyoxalase/Bleomycin resistance protein/Dihydroxybiphenyl dioxygenase"/>
    <property type="match status" value="1"/>
</dbReference>
<sequence length="137" mass="15531">MISRLSHATIYVLDQDEAIDFYVDTLGFELKEDADMGEGNRWVTICSPDQPEPEIILMEAEVGMSLDKKQAGALQSLIRDGVFGFGVFDCTDIYATYEELKSKGVYFKKSPQEEFYGTEAIFEDPFGNWFSLVERGK</sequence>
<name>A0A6M1T9C9_9BACT</name>
<protein>
    <submittedName>
        <fullName evidence="2">VOC family protein</fullName>
    </submittedName>
</protein>
<reference evidence="2 3" key="1">
    <citation type="submission" date="2020-02" db="EMBL/GenBank/DDBJ databases">
        <title>Aliifodinibius halophilus 2W32, complete genome.</title>
        <authorList>
            <person name="Li Y."/>
            <person name="Wu S."/>
        </authorList>
    </citation>
    <scope>NUCLEOTIDE SEQUENCE [LARGE SCALE GENOMIC DNA]</scope>
    <source>
        <strain evidence="2 3">2W32</strain>
    </source>
</reference>
<dbReference type="InterPro" id="IPR037523">
    <property type="entry name" value="VOC_core"/>
</dbReference>
<accession>A0A6M1T9C9</accession>
<dbReference type="PANTHER" id="PTHR36437">
    <property type="entry name" value="GLYOXALASE/BLEOMYCIN RESISTANCE PROTEIN/DIOXYGENASE"/>
    <property type="match status" value="1"/>
</dbReference>
<dbReference type="Proteomes" id="UP000479132">
    <property type="component" value="Unassembled WGS sequence"/>
</dbReference>
<comment type="caution">
    <text evidence="2">The sequence shown here is derived from an EMBL/GenBank/DDBJ whole genome shotgun (WGS) entry which is preliminary data.</text>
</comment>
<proteinExistence type="predicted"/>
<dbReference type="RefSeq" id="WP_165266593.1">
    <property type="nucleotide sequence ID" value="NZ_JAALLS010000004.1"/>
</dbReference>
<dbReference type="InterPro" id="IPR029068">
    <property type="entry name" value="Glyas_Bleomycin-R_OHBP_Dase"/>
</dbReference>
<dbReference type="PROSITE" id="PS51819">
    <property type="entry name" value="VOC"/>
    <property type="match status" value="1"/>
</dbReference>
<feature type="domain" description="VOC" evidence="1">
    <location>
        <begin position="4"/>
        <end position="135"/>
    </location>
</feature>
<dbReference type="EMBL" id="JAALLS010000004">
    <property type="protein sequence ID" value="NGP87644.1"/>
    <property type="molecule type" value="Genomic_DNA"/>
</dbReference>
<dbReference type="Gene3D" id="3.10.180.10">
    <property type="entry name" value="2,3-Dihydroxybiphenyl 1,2-Dioxygenase, domain 1"/>
    <property type="match status" value="1"/>
</dbReference>
<evidence type="ECO:0000259" key="1">
    <source>
        <dbReference type="PROSITE" id="PS51819"/>
    </source>
</evidence>
<evidence type="ECO:0000313" key="2">
    <source>
        <dbReference type="EMBL" id="NGP87644.1"/>
    </source>
</evidence>
<dbReference type="PANTHER" id="PTHR36437:SF2">
    <property type="entry name" value="GLYOXALASE_BLEOMYCIN RESISTANCE PROTEIN_DIOXYGENASE"/>
    <property type="match status" value="1"/>
</dbReference>